<dbReference type="AlphaFoldDB" id="A0A7Y7XBN7"/>
<protein>
    <submittedName>
        <fullName evidence="1">Uncharacterized protein</fullName>
    </submittedName>
</protein>
<reference evidence="1 2" key="1">
    <citation type="submission" date="2020-04" db="EMBL/GenBank/DDBJ databases">
        <title>Molecular characterization of pseudomonads from Agaricus bisporus reveal novel blotch 2 pathogens in Western Europe.</title>
        <authorList>
            <person name="Taparia T."/>
            <person name="Krijger M."/>
            <person name="Haynes E."/>
            <person name="Elpinstone J.G."/>
            <person name="Noble R."/>
            <person name="Van Der Wolf J."/>
        </authorList>
    </citation>
    <scope>NUCLEOTIDE SEQUENCE [LARGE SCALE GENOMIC DNA]</scope>
    <source>
        <strain evidence="1 2">H7001</strain>
    </source>
</reference>
<name>A0A7Y7XBN7_9PSED</name>
<dbReference type="Proteomes" id="UP000539985">
    <property type="component" value="Unassembled WGS sequence"/>
</dbReference>
<gene>
    <name evidence="1" type="ORF">HX882_07725</name>
</gene>
<evidence type="ECO:0000313" key="2">
    <source>
        <dbReference type="Proteomes" id="UP000539985"/>
    </source>
</evidence>
<dbReference type="SUPFAM" id="SSF56399">
    <property type="entry name" value="ADP-ribosylation"/>
    <property type="match status" value="1"/>
</dbReference>
<proteinExistence type="predicted"/>
<sequence length="74" mass="8257">MTNNIEHEITPDVVQAARENPNGWVYKIEGEYGSTEYVPPEAIVGAWKVDGHGNLTGEFMPNPKYQSGYSKSEK</sequence>
<dbReference type="EMBL" id="JACAQB010000004">
    <property type="protein sequence ID" value="NWB95772.1"/>
    <property type="molecule type" value="Genomic_DNA"/>
</dbReference>
<dbReference type="RefSeq" id="WP_177101052.1">
    <property type="nucleotide sequence ID" value="NZ_JACAQB010000004.1"/>
</dbReference>
<comment type="caution">
    <text evidence="1">The sequence shown here is derived from an EMBL/GenBank/DDBJ whole genome shotgun (WGS) entry which is preliminary data.</text>
</comment>
<evidence type="ECO:0000313" key="1">
    <source>
        <dbReference type="EMBL" id="NWB95772.1"/>
    </source>
</evidence>
<accession>A0A7Y7XBN7</accession>
<organism evidence="1 2">
    <name type="scientific">Pseudomonas gingeri</name>
    <dbReference type="NCBI Taxonomy" id="117681"/>
    <lineage>
        <taxon>Bacteria</taxon>
        <taxon>Pseudomonadati</taxon>
        <taxon>Pseudomonadota</taxon>
        <taxon>Gammaproteobacteria</taxon>
        <taxon>Pseudomonadales</taxon>
        <taxon>Pseudomonadaceae</taxon>
        <taxon>Pseudomonas</taxon>
    </lineage>
</organism>